<comment type="caution">
    <text evidence="3">The sequence shown here is derived from an EMBL/GenBank/DDBJ whole genome shotgun (WGS) entry which is preliminary data.</text>
</comment>
<evidence type="ECO:0000313" key="4">
    <source>
        <dbReference type="Proteomes" id="UP000585437"/>
    </source>
</evidence>
<dbReference type="Gene3D" id="3.40.50.1820">
    <property type="entry name" value="alpha/beta hydrolase"/>
    <property type="match status" value="1"/>
</dbReference>
<sequence>MTDTPHASQTLLRSTPENPAPADYTAGHFTGHRGTKLRYALFRSPVSPARGTIVLLQGRNEFIEKYFETIRELNAMGLWVATYDLRGQGGSDRETRHPKKGHVRHFSDYQKDLDIFLEQIVLPDARLPFFLIAHSTGALIALSSAPKLANRISRMALLSPYIGFQGQALPERIVWPLSTVMRWTGFGKIQLGGDKRFIPFERNGLTGDRTRFERNLGLYAAYPELTVGAPTAGWVHETLRAGRRVSSQAHLTRITIPTLIIAPVLDGVVPYSAQEELSRNFRAAQLITITGGRHELLQEKNIYRAQVMAALEAFMPGLDGGIDLSETAA</sequence>
<dbReference type="EMBL" id="JACHBU010000003">
    <property type="protein sequence ID" value="MBB6508360.1"/>
    <property type="molecule type" value="Genomic_DNA"/>
</dbReference>
<dbReference type="PANTHER" id="PTHR11614">
    <property type="entry name" value="PHOSPHOLIPASE-RELATED"/>
    <property type="match status" value="1"/>
</dbReference>
<proteinExistence type="predicted"/>
<keyword evidence="3" id="KW-0378">Hydrolase</keyword>
<name>A0A7X0JIQ8_9HYPH</name>
<feature type="domain" description="Serine aminopeptidase S33" evidence="2">
    <location>
        <begin position="48"/>
        <end position="301"/>
    </location>
</feature>
<feature type="compositionally biased region" description="Polar residues" evidence="1">
    <location>
        <begin position="1"/>
        <end position="17"/>
    </location>
</feature>
<keyword evidence="4" id="KW-1185">Reference proteome</keyword>
<dbReference type="Pfam" id="PF12146">
    <property type="entry name" value="Hydrolase_4"/>
    <property type="match status" value="1"/>
</dbReference>
<dbReference type="InterPro" id="IPR051044">
    <property type="entry name" value="MAG_DAG_Lipase"/>
</dbReference>
<gene>
    <name evidence="3" type="ORF">F4695_001709</name>
</gene>
<dbReference type="EC" id="3.1.1.5" evidence="3"/>
<dbReference type="InterPro" id="IPR029058">
    <property type="entry name" value="AB_hydrolase_fold"/>
</dbReference>
<reference evidence="3 4" key="1">
    <citation type="submission" date="2020-08" db="EMBL/GenBank/DDBJ databases">
        <title>The Agave Microbiome: Exploring the role of microbial communities in plant adaptations to desert environments.</title>
        <authorList>
            <person name="Partida-Martinez L.P."/>
        </authorList>
    </citation>
    <scope>NUCLEOTIDE SEQUENCE [LARGE SCALE GENOMIC DNA]</scope>
    <source>
        <strain evidence="3 4">AS3.12</strain>
    </source>
</reference>
<dbReference type="RefSeq" id="WP_062582322.1">
    <property type="nucleotide sequence ID" value="NZ_JACHBU010000003.1"/>
</dbReference>
<protein>
    <submittedName>
        <fullName evidence="3">Lysophospholipase</fullName>
        <ecNumber evidence="3">3.1.1.5</ecNumber>
    </submittedName>
</protein>
<evidence type="ECO:0000259" key="2">
    <source>
        <dbReference type="Pfam" id="PF12146"/>
    </source>
</evidence>
<dbReference type="AlphaFoldDB" id="A0A7X0JIQ8"/>
<dbReference type="InterPro" id="IPR022742">
    <property type="entry name" value="Hydrolase_4"/>
</dbReference>
<feature type="region of interest" description="Disordered" evidence="1">
    <location>
        <begin position="1"/>
        <end position="25"/>
    </location>
</feature>
<accession>A0A7X0JIQ8</accession>
<evidence type="ECO:0000256" key="1">
    <source>
        <dbReference type="SAM" id="MobiDB-lite"/>
    </source>
</evidence>
<dbReference type="GO" id="GO:0004622">
    <property type="term" value="F:phosphatidylcholine lysophospholipase activity"/>
    <property type="evidence" value="ECO:0007669"/>
    <property type="project" value="UniProtKB-EC"/>
</dbReference>
<dbReference type="Proteomes" id="UP000585437">
    <property type="component" value="Unassembled WGS sequence"/>
</dbReference>
<organism evidence="3 4">
    <name type="scientific">Rhizobium soli</name>
    <dbReference type="NCBI Taxonomy" id="424798"/>
    <lineage>
        <taxon>Bacteria</taxon>
        <taxon>Pseudomonadati</taxon>
        <taxon>Pseudomonadota</taxon>
        <taxon>Alphaproteobacteria</taxon>
        <taxon>Hyphomicrobiales</taxon>
        <taxon>Rhizobiaceae</taxon>
        <taxon>Rhizobium/Agrobacterium group</taxon>
        <taxon>Rhizobium</taxon>
    </lineage>
</organism>
<evidence type="ECO:0000313" key="3">
    <source>
        <dbReference type="EMBL" id="MBB6508360.1"/>
    </source>
</evidence>
<dbReference type="SUPFAM" id="SSF53474">
    <property type="entry name" value="alpha/beta-Hydrolases"/>
    <property type="match status" value="1"/>
</dbReference>